<dbReference type="AlphaFoldDB" id="A0AB34L1D2"/>
<feature type="chain" id="PRO_5044220143" description="Beta-lactamase-related domain-containing protein" evidence="1">
    <location>
        <begin position="19"/>
        <end position="578"/>
    </location>
</feature>
<dbReference type="InterPro" id="IPR058664">
    <property type="entry name" value="ARB_00930-like_C"/>
</dbReference>
<evidence type="ECO:0008006" key="6">
    <source>
        <dbReference type="Google" id="ProtNLM"/>
    </source>
</evidence>
<dbReference type="Pfam" id="PF26335">
    <property type="entry name" value="ARB_00930_C"/>
    <property type="match status" value="1"/>
</dbReference>
<dbReference type="GeneID" id="96003051"/>
<keyword evidence="1" id="KW-0732">Signal</keyword>
<dbReference type="SUPFAM" id="SSF56601">
    <property type="entry name" value="beta-lactamase/transpeptidase-like"/>
    <property type="match status" value="1"/>
</dbReference>
<organism evidence="4 5">
    <name type="scientific">Cladosporium halotolerans</name>
    <dbReference type="NCBI Taxonomy" id="1052096"/>
    <lineage>
        <taxon>Eukaryota</taxon>
        <taxon>Fungi</taxon>
        <taxon>Dikarya</taxon>
        <taxon>Ascomycota</taxon>
        <taxon>Pezizomycotina</taxon>
        <taxon>Dothideomycetes</taxon>
        <taxon>Dothideomycetidae</taxon>
        <taxon>Cladosporiales</taxon>
        <taxon>Cladosporiaceae</taxon>
        <taxon>Cladosporium</taxon>
    </lineage>
</organism>
<dbReference type="PANTHER" id="PTHR22935:SF97">
    <property type="entry name" value="BETA-LACTAMASE-RELATED DOMAIN-CONTAINING PROTEIN"/>
    <property type="match status" value="1"/>
</dbReference>
<dbReference type="Proteomes" id="UP000803884">
    <property type="component" value="Unassembled WGS sequence"/>
</dbReference>
<dbReference type="RefSeq" id="XP_069232638.1">
    <property type="nucleotide sequence ID" value="XM_069370213.1"/>
</dbReference>
<dbReference type="InterPro" id="IPR001466">
    <property type="entry name" value="Beta-lactam-related"/>
</dbReference>
<gene>
    <name evidence="4" type="ORF">WHR41_01607</name>
</gene>
<keyword evidence="5" id="KW-1185">Reference proteome</keyword>
<dbReference type="Pfam" id="PF00144">
    <property type="entry name" value="Beta-lactamase"/>
    <property type="match status" value="1"/>
</dbReference>
<dbReference type="EMBL" id="JAAQHG020000004">
    <property type="protein sequence ID" value="KAL1589533.1"/>
    <property type="molecule type" value="Genomic_DNA"/>
</dbReference>
<dbReference type="InterPro" id="IPR012338">
    <property type="entry name" value="Beta-lactam/transpept-like"/>
</dbReference>
<evidence type="ECO:0000259" key="3">
    <source>
        <dbReference type="Pfam" id="PF26335"/>
    </source>
</evidence>
<sequence length="578" mass="61361">MLRPVGLFLALAASLANAVPTEDCPISGPAFSSNFDLCKTDAFQNAIVTMPKEIEALMAAGKISSNTTTFSVDVFSTVTNQSVYSYNYIAPSLNGTLSAGKLDDESIYRIGSVSKLFTAYALLNIAGIEIFDHSVTQYLPELAGNTGPGKIIWEDVTIGALASQQAGVGGMPPEVTTCFLEPEPECSIVDNASFLDFMRNQKRPVTKPWTTALYSDASWGILGRVIERLTGQDYESALYAALTKPLGLNSSTAIEPSSEGLNAVVIPSVDGAVSGWGLDNPISAPSGGIYSSNADLRKLGLSILNSELLSPATTRQWLKPRGNTGTLTTQFGAPWEINRLSIPVSPKSTRTRVSDLYTKLGGNPQYTAVFALSPGHGLGYSILLAGPTSSTDRIPLRDIVGTVFVTAAEHAAVENAGRNFAGTFVDESAQGSNLSLTIDAERPGLGMPALYLNGTESRSLLMGPGFSIPPANLSVRLYPTGIEWNAADLAERSNVAVGGADANATYMSYRAWPRTMPEELRAEVEEGEGLFDHCINAFTTDFYNFGGTGVDEFVLEVVGGKLVSVTSILGGLKMLRID</sequence>
<name>A0AB34L1D2_9PEZI</name>
<evidence type="ECO:0000259" key="2">
    <source>
        <dbReference type="Pfam" id="PF00144"/>
    </source>
</evidence>
<dbReference type="PANTHER" id="PTHR22935">
    <property type="entry name" value="PENICILLIN-BINDING PROTEIN"/>
    <property type="match status" value="1"/>
</dbReference>
<evidence type="ECO:0000256" key="1">
    <source>
        <dbReference type="SAM" id="SignalP"/>
    </source>
</evidence>
<dbReference type="InterPro" id="IPR051478">
    <property type="entry name" value="Beta-lactamase-like_AB/R"/>
</dbReference>
<evidence type="ECO:0000313" key="4">
    <source>
        <dbReference type="EMBL" id="KAL1589533.1"/>
    </source>
</evidence>
<dbReference type="Gene3D" id="3.40.710.10">
    <property type="entry name" value="DD-peptidase/beta-lactamase superfamily"/>
    <property type="match status" value="1"/>
</dbReference>
<accession>A0AB34L1D2</accession>
<protein>
    <recommendedName>
        <fullName evidence="6">Beta-lactamase-related domain-containing protein</fullName>
    </recommendedName>
</protein>
<comment type="caution">
    <text evidence="4">The sequence shown here is derived from an EMBL/GenBank/DDBJ whole genome shotgun (WGS) entry which is preliminary data.</text>
</comment>
<feature type="signal peptide" evidence="1">
    <location>
        <begin position="1"/>
        <end position="18"/>
    </location>
</feature>
<reference evidence="4 5" key="1">
    <citation type="journal article" date="2020" name="Microbiol. Resour. Announc.">
        <title>Draft Genome Sequence of a Cladosporium Species Isolated from the Mesophotic Ascidian Didemnum maculosum.</title>
        <authorList>
            <person name="Gioti A."/>
            <person name="Siaperas R."/>
            <person name="Nikolaivits E."/>
            <person name="Le Goff G."/>
            <person name="Ouazzani J."/>
            <person name="Kotoulas G."/>
            <person name="Topakas E."/>
        </authorList>
    </citation>
    <scope>NUCLEOTIDE SEQUENCE [LARGE SCALE GENOMIC DNA]</scope>
    <source>
        <strain evidence="4 5">TM138-S3</strain>
    </source>
</reference>
<evidence type="ECO:0000313" key="5">
    <source>
        <dbReference type="Proteomes" id="UP000803884"/>
    </source>
</evidence>
<proteinExistence type="predicted"/>
<feature type="domain" description="Beta-lactamase-like ARB-00930-like C-terminal" evidence="3">
    <location>
        <begin position="413"/>
        <end position="569"/>
    </location>
</feature>
<feature type="domain" description="Beta-lactamase-related" evidence="2">
    <location>
        <begin position="100"/>
        <end position="393"/>
    </location>
</feature>